<sequence length="467" mass="53205">MEGFRTIAYRVGKHPPYEILLNAARAACASGFDCGGPLPHHFSVDVAAPKPSALAETPAPVTTGRCFVAASAFSSSRAWVRRPPCGPSTPSGCISNTCKRTLHFAPSSGGVLNSSSLVPSYRGVHRTALLRMNVMRMNRIRCAKRYVIGMFEDINEPKWNPLHFAETHVLLQKVKLIGDGVDREYTVLTELAKRWFASLPILIEKLKKHGFSFNSPLTVSQLMVDKYGQFVLSNGTLLTKTNKRQVSMDYFSSAGVFKYIIRQSCKDAVLPYSFQDLLWRLRMKRTPHGYYISVHPAFLPISSLSEAYLDVYDHVKEKLSDAQARTIWPTLIPTSTIWNSIMECNLLLRAWFDDPYNQDRNREEERYIFGNGKHLFAYLRNVHSHLLAYVKLLGKDYTKDDARTLVDCKFSRVMPILYWNLWLEKILPDIESEVYFCKPGGACCPTPGFCLRRELRLTLKESQERKR</sequence>
<dbReference type="EMBL" id="PQIB02000007">
    <property type="protein sequence ID" value="RLN06993.1"/>
    <property type="molecule type" value="Genomic_DNA"/>
</dbReference>
<dbReference type="Proteomes" id="UP000275267">
    <property type="component" value="Unassembled WGS sequence"/>
</dbReference>
<dbReference type="AlphaFoldDB" id="A0A3L6RPB4"/>
<evidence type="ECO:0000313" key="1">
    <source>
        <dbReference type="EMBL" id="RLN06993.1"/>
    </source>
</evidence>
<gene>
    <name evidence="1" type="ORF">C2845_PM11G23550</name>
</gene>
<dbReference type="OrthoDB" id="10608313at2759"/>
<comment type="caution">
    <text evidence="1">The sequence shown here is derived from an EMBL/GenBank/DDBJ whole genome shotgun (WGS) entry which is preliminary data.</text>
</comment>
<evidence type="ECO:0000313" key="2">
    <source>
        <dbReference type="Proteomes" id="UP000275267"/>
    </source>
</evidence>
<keyword evidence="1" id="KW-0648">Protein biosynthesis</keyword>
<proteinExistence type="predicted"/>
<protein>
    <submittedName>
        <fullName evidence="1">Elongation factor 1-gamma 1</fullName>
    </submittedName>
</protein>
<organism evidence="1 2">
    <name type="scientific">Panicum miliaceum</name>
    <name type="common">Proso millet</name>
    <name type="synonym">Broomcorn millet</name>
    <dbReference type="NCBI Taxonomy" id="4540"/>
    <lineage>
        <taxon>Eukaryota</taxon>
        <taxon>Viridiplantae</taxon>
        <taxon>Streptophyta</taxon>
        <taxon>Embryophyta</taxon>
        <taxon>Tracheophyta</taxon>
        <taxon>Spermatophyta</taxon>
        <taxon>Magnoliopsida</taxon>
        <taxon>Liliopsida</taxon>
        <taxon>Poales</taxon>
        <taxon>Poaceae</taxon>
        <taxon>PACMAD clade</taxon>
        <taxon>Panicoideae</taxon>
        <taxon>Panicodae</taxon>
        <taxon>Paniceae</taxon>
        <taxon>Panicinae</taxon>
        <taxon>Panicum</taxon>
        <taxon>Panicum sect. Panicum</taxon>
    </lineage>
</organism>
<name>A0A3L6RPB4_PANMI</name>
<reference evidence="2" key="1">
    <citation type="journal article" date="2019" name="Nat. Commun.">
        <title>The genome of broomcorn millet.</title>
        <authorList>
            <person name="Zou C."/>
            <person name="Miki D."/>
            <person name="Li D."/>
            <person name="Tang Q."/>
            <person name="Xiao L."/>
            <person name="Rajput S."/>
            <person name="Deng P."/>
            <person name="Jia W."/>
            <person name="Huang R."/>
            <person name="Zhang M."/>
            <person name="Sun Y."/>
            <person name="Hu J."/>
            <person name="Fu X."/>
            <person name="Schnable P.S."/>
            <person name="Li F."/>
            <person name="Zhang H."/>
            <person name="Feng B."/>
            <person name="Zhu X."/>
            <person name="Liu R."/>
            <person name="Schnable J.C."/>
            <person name="Zhu J.-K."/>
            <person name="Zhang H."/>
        </authorList>
    </citation>
    <scope>NUCLEOTIDE SEQUENCE [LARGE SCALE GENOMIC DNA]</scope>
</reference>
<dbReference type="GO" id="GO:0003746">
    <property type="term" value="F:translation elongation factor activity"/>
    <property type="evidence" value="ECO:0007669"/>
    <property type="project" value="UniProtKB-KW"/>
</dbReference>
<dbReference type="PANTHER" id="PTHR35161">
    <property type="entry name" value="OS02G0303100 PROTEIN"/>
    <property type="match status" value="1"/>
</dbReference>
<keyword evidence="1" id="KW-0251">Elongation factor</keyword>
<dbReference type="PANTHER" id="PTHR35161:SF1">
    <property type="entry name" value="OS02G0138300 PROTEIN"/>
    <property type="match status" value="1"/>
</dbReference>
<accession>A0A3L6RPB4</accession>
<keyword evidence="2" id="KW-1185">Reference proteome</keyword>